<dbReference type="EMBL" id="UINC01163414">
    <property type="protein sequence ID" value="SVD63714.1"/>
    <property type="molecule type" value="Genomic_DNA"/>
</dbReference>
<evidence type="ECO:0000256" key="2">
    <source>
        <dbReference type="ARBA" id="ARBA00022723"/>
    </source>
</evidence>
<keyword evidence="2" id="KW-0479">Metal-binding</keyword>
<evidence type="ECO:0000259" key="4">
    <source>
        <dbReference type="PROSITE" id="PS51007"/>
    </source>
</evidence>
<proteinExistence type="predicted"/>
<feature type="non-terminal residue" evidence="5">
    <location>
        <position position="238"/>
    </location>
</feature>
<dbReference type="PANTHER" id="PTHR33546:SF1">
    <property type="entry name" value="LARGE, MULTIFUNCTIONAL SECRETED PROTEIN"/>
    <property type="match status" value="1"/>
</dbReference>
<reference evidence="5" key="1">
    <citation type="submission" date="2018-05" db="EMBL/GenBank/DDBJ databases">
        <authorList>
            <person name="Lanie J.A."/>
            <person name="Ng W.-L."/>
            <person name="Kazmierczak K.M."/>
            <person name="Andrzejewski T.M."/>
            <person name="Davidsen T.M."/>
            <person name="Wayne K.J."/>
            <person name="Tettelin H."/>
            <person name="Glass J.I."/>
            <person name="Rusch D."/>
            <person name="Podicherti R."/>
            <person name="Tsui H.-C.T."/>
            <person name="Winkler M.E."/>
        </authorList>
    </citation>
    <scope>NUCLEOTIDE SEQUENCE</scope>
</reference>
<feature type="domain" description="Cytochrome c" evidence="4">
    <location>
        <begin position="185"/>
        <end position="238"/>
    </location>
</feature>
<keyword evidence="1" id="KW-0349">Heme</keyword>
<dbReference type="PANTHER" id="PTHR33546">
    <property type="entry name" value="LARGE, MULTIFUNCTIONAL SECRETED PROTEIN-RELATED"/>
    <property type="match status" value="1"/>
</dbReference>
<dbReference type="SUPFAM" id="SSF46626">
    <property type="entry name" value="Cytochrome c"/>
    <property type="match status" value="2"/>
</dbReference>
<accession>A0A382WYK7</accession>
<organism evidence="5">
    <name type="scientific">marine metagenome</name>
    <dbReference type="NCBI Taxonomy" id="408172"/>
    <lineage>
        <taxon>unclassified sequences</taxon>
        <taxon>metagenomes</taxon>
        <taxon>ecological metagenomes</taxon>
    </lineage>
</organism>
<feature type="domain" description="Cytochrome c" evidence="4">
    <location>
        <begin position="40"/>
        <end position="152"/>
    </location>
</feature>
<protein>
    <recommendedName>
        <fullName evidence="4">Cytochrome c domain-containing protein</fullName>
    </recommendedName>
</protein>
<sequence>MAVFKISVFTMALVGFFIWLGSGITRVSGEGTLAPLGEGLTVENGEQIFWGSGKCSTCHAIGSRGGSVRGPNLGQSAAGPEIAIRSLERARERSTALGQELTGTDYLIESIADPSAFVVDGFKDEMPIVYEPPISLGPDQIGSLILYLQSQGGTPDPTAVVLPSEIHAAAGRSGAVEPWAPYMDGDSVAGRELFFDLEGPALCAKCHMIEGEGGNVGPDLTSIAGTRTTQFIVESILQ</sequence>
<dbReference type="InterPro" id="IPR009056">
    <property type="entry name" value="Cyt_c-like_dom"/>
</dbReference>
<evidence type="ECO:0000256" key="3">
    <source>
        <dbReference type="ARBA" id="ARBA00023004"/>
    </source>
</evidence>
<dbReference type="GO" id="GO:0046872">
    <property type="term" value="F:metal ion binding"/>
    <property type="evidence" value="ECO:0007669"/>
    <property type="project" value="UniProtKB-KW"/>
</dbReference>
<gene>
    <name evidence="5" type="ORF">METZ01_LOCUS416568</name>
</gene>
<dbReference type="PROSITE" id="PS51007">
    <property type="entry name" value="CYTC"/>
    <property type="match status" value="2"/>
</dbReference>
<dbReference type="AlphaFoldDB" id="A0A382WYK7"/>
<evidence type="ECO:0000256" key="1">
    <source>
        <dbReference type="ARBA" id="ARBA00022617"/>
    </source>
</evidence>
<name>A0A382WYK7_9ZZZZ</name>
<keyword evidence="3" id="KW-0408">Iron</keyword>
<dbReference type="GO" id="GO:0020037">
    <property type="term" value="F:heme binding"/>
    <property type="evidence" value="ECO:0007669"/>
    <property type="project" value="InterPro"/>
</dbReference>
<evidence type="ECO:0000313" key="5">
    <source>
        <dbReference type="EMBL" id="SVD63714.1"/>
    </source>
</evidence>
<dbReference type="GO" id="GO:0009055">
    <property type="term" value="F:electron transfer activity"/>
    <property type="evidence" value="ECO:0007669"/>
    <property type="project" value="InterPro"/>
</dbReference>
<dbReference type="Gene3D" id="1.10.760.10">
    <property type="entry name" value="Cytochrome c-like domain"/>
    <property type="match status" value="2"/>
</dbReference>
<dbReference type="InterPro" id="IPR036909">
    <property type="entry name" value="Cyt_c-like_dom_sf"/>
</dbReference>